<dbReference type="EMBL" id="CP158299">
    <property type="protein sequence ID" value="XBV85235.1"/>
    <property type="molecule type" value="Genomic_DNA"/>
</dbReference>
<dbReference type="RefSeq" id="WP_350243272.1">
    <property type="nucleotide sequence ID" value="NZ_CP158299.1"/>
</dbReference>
<protein>
    <submittedName>
        <fullName evidence="2">GNAT family N-acetyltransferase</fullName>
    </submittedName>
</protein>
<dbReference type="CDD" id="cd04301">
    <property type="entry name" value="NAT_SF"/>
    <property type="match status" value="1"/>
</dbReference>
<dbReference type="PROSITE" id="PS51186">
    <property type="entry name" value="GNAT"/>
    <property type="match status" value="1"/>
</dbReference>
<dbReference type="AlphaFoldDB" id="A0AAU7U9F6"/>
<dbReference type="PANTHER" id="PTHR43233">
    <property type="entry name" value="FAMILY N-ACETYLTRANSFERASE, PUTATIVE (AFU_ORTHOLOGUE AFUA_6G03350)-RELATED"/>
    <property type="match status" value="1"/>
</dbReference>
<dbReference type="InterPro" id="IPR053144">
    <property type="entry name" value="Acetyltransferase_Butenolide"/>
</dbReference>
<dbReference type="InterPro" id="IPR000182">
    <property type="entry name" value="GNAT_dom"/>
</dbReference>
<proteinExistence type="predicted"/>
<dbReference type="PANTHER" id="PTHR43233:SF1">
    <property type="entry name" value="FAMILY N-ACETYLTRANSFERASE, PUTATIVE (AFU_ORTHOLOGUE AFUA_6G03350)-RELATED"/>
    <property type="match status" value="1"/>
</dbReference>
<evidence type="ECO:0000259" key="1">
    <source>
        <dbReference type="PROSITE" id="PS51186"/>
    </source>
</evidence>
<sequence length="142" mass="15697">MVITASGPTLPELLSLYGSVGWTSYTADPGMLERAVQQSSHVLCARSGTGELIGLIRAVSDDVSICYIQDLLVRPEHHRQGVGRALMVQLLDRYAHVMQRVLLTDNGEAQHAFYSSLGFHDTRTLVQLPTTCFYQDTRHPLG</sequence>
<organism evidence="2">
    <name type="scientific">Deinococcus sonorensis KR-87</name>
    <dbReference type="NCBI Taxonomy" id="694439"/>
    <lineage>
        <taxon>Bacteria</taxon>
        <taxon>Thermotogati</taxon>
        <taxon>Deinococcota</taxon>
        <taxon>Deinococci</taxon>
        <taxon>Deinococcales</taxon>
        <taxon>Deinococcaceae</taxon>
        <taxon>Deinococcus</taxon>
    </lineage>
</organism>
<dbReference type="GO" id="GO:0016747">
    <property type="term" value="F:acyltransferase activity, transferring groups other than amino-acyl groups"/>
    <property type="evidence" value="ECO:0007669"/>
    <property type="project" value="InterPro"/>
</dbReference>
<feature type="domain" description="N-acetyltransferase" evidence="1">
    <location>
        <begin position="1"/>
        <end position="139"/>
    </location>
</feature>
<dbReference type="Pfam" id="PF00583">
    <property type="entry name" value="Acetyltransf_1"/>
    <property type="match status" value="1"/>
</dbReference>
<evidence type="ECO:0000313" key="2">
    <source>
        <dbReference type="EMBL" id="XBV85235.1"/>
    </source>
</evidence>
<dbReference type="SUPFAM" id="SSF55729">
    <property type="entry name" value="Acyl-CoA N-acyltransferases (Nat)"/>
    <property type="match status" value="1"/>
</dbReference>
<dbReference type="Gene3D" id="3.40.630.30">
    <property type="match status" value="1"/>
</dbReference>
<dbReference type="KEGG" id="dsc:ABOD76_17590"/>
<accession>A0AAU7U9F6</accession>
<reference evidence="2" key="1">
    <citation type="submission" date="2024-06" db="EMBL/GenBank/DDBJ databases">
        <title>Draft Genome Sequence of Deinococcus sonorensis Type Strain KR-87, a Biofilm Producing Representative of the Genus Deinococcus.</title>
        <authorList>
            <person name="Boren L.S."/>
            <person name="Grosso R.A."/>
            <person name="Hugenberg-Cox A.N."/>
            <person name="Hill J.T.E."/>
            <person name="Albert C.M."/>
            <person name="Tuohy J.M."/>
        </authorList>
    </citation>
    <scope>NUCLEOTIDE SEQUENCE</scope>
    <source>
        <strain evidence="2">KR-87</strain>
    </source>
</reference>
<dbReference type="InterPro" id="IPR016181">
    <property type="entry name" value="Acyl_CoA_acyltransferase"/>
</dbReference>
<gene>
    <name evidence="2" type="ORF">ABOD76_17590</name>
</gene>
<name>A0AAU7U9F6_9DEIO</name>